<keyword evidence="5" id="KW-1185">Reference proteome</keyword>
<dbReference type="PANTHER" id="PTHR30055:SF222">
    <property type="entry name" value="REGULATORY PROTEIN"/>
    <property type="match status" value="1"/>
</dbReference>
<dbReference type="InterPro" id="IPR001647">
    <property type="entry name" value="HTH_TetR"/>
</dbReference>
<name>A0A7W6KNH6_9HYPH</name>
<dbReference type="RefSeq" id="WP_183487731.1">
    <property type="nucleotide sequence ID" value="NZ_JACIDZ010000010.1"/>
</dbReference>
<evidence type="ECO:0000256" key="1">
    <source>
        <dbReference type="ARBA" id="ARBA00023125"/>
    </source>
</evidence>
<proteinExistence type="predicted"/>
<accession>A0A7W6KNH6</accession>
<evidence type="ECO:0000313" key="5">
    <source>
        <dbReference type="Proteomes" id="UP000530571"/>
    </source>
</evidence>
<dbReference type="PROSITE" id="PS50977">
    <property type="entry name" value="HTH_TETR_2"/>
    <property type="match status" value="1"/>
</dbReference>
<dbReference type="PANTHER" id="PTHR30055">
    <property type="entry name" value="HTH-TYPE TRANSCRIPTIONAL REGULATOR RUTR"/>
    <property type="match status" value="1"/>
</dbReference>
<dbReference type="EMBL" id="JACIDZ010000010">
    <property type="protein sequence ID" value="MBB4123110.1"/>
    <property type="molecule type" value="Genomic_DNA"/>
</dbReference>
<reference evidence="4 5" key="1">
    <citation type="submission" date="2020-08" db="EMBL/GenBank/DDBJ databases">
        <title>Genomic Encyclopedia of Type Strains, Phase IV (KMG-IV): sequencing the most valuable type-strain genomes for metagenomic binning, comparative biology and taxonomic classification.</title>
        <authorList>
            <person name="Goeker M."/>
        </authorList>
    </citation>
    <scope>NUCLEOTIDE SEQUENCE [LARGE SCALE GENOMIC DNA]</scope>
    <source>
        <strain evidence="4 5">DSM 28101</strain>
    </source>
</reference>
<organism evidence="4 5">
    <name type="scientific">Martelella radicis</name>
    <dbReference type="NCBI Taxonomy" id="1397476"/>
    <lineage>
        <taxon>Bacteria</taxon>
        <taxon>Pseudomonadati</taxon>
        <taxon>Pseudomonadota</taxon>
        <taxon>Alphaproteobacteria</taxon>
        <taxon>Hyphomicrobiales</taxon>
        <taxon>Aurantimonadaceae</taxon>
        <taxon>Martelella</taxon>
    </lineage>
</organism>
<dbReference type="Proteomes" id="UP000530571">
    <property type="component" value="Unassembled WGS sequence"/>
</dbReference>
<gene>
    <name evidence="4" type="ORF">GGR30_003050</name>
</gene>
<dbReference type="SUPFAM" id="SSF46689">
    <property type="entry name" value="Homeodomain-like"/>
    <property type="match status" value="1"/>
</dbReference>
<protein>
    <submittedName>
        <fullName evidence="4">AcrR family transcriptional regulator</fullName>
    </submittedName>
</protein>
<dbReference type="GO" id="GO:0003677">
    <property type="term" value="F:DNA binding"/>
    <property type="evidence" value="ECO:0007669"/>
    <property type="project" value="UniProtKB-UniRule"/>
</dbReference>
<feature type="domain" description="HTH tetR-type" evidence="3">
    <location>
        <begin position="7"/>
        <end position="66"/>
    </location>
</feature>
<comment type="caution">
    <text evidence="4">The sequence shown here is derived from an EMBL/GenBank/DDBJ whole genome shotgun (WGS) entry which is preliminary data.</text>
</comment>
<keyword evidence="1 2" id="KW-0238">DNA-binding</keyword>
<dbReference type="InterPro" id="IPR050109">
    <property type="entry name" value="HTH-type_TetR-like_transc_reg"/>
</dbReference>
<dbReference type="InterPro" id="IPR009057">
    <property type="entry name" value="Homeodomain-like_sf"/>
</dbReference>
<evidence type="ECO:0000256" key="2">
    <source>
        <dbReference type="PROSITE-ProRule" id="PRU00335"/>
    </source>
</evidence>
<evidence type="ECO:0000313" key="4">
    <source>
        <dbReference type="EMBL" id="MBB4123110.1"/>
    </source>
</evidence>
<dbReference type="Pfam" id="PF00440">
    <property type="entry name" value="TetR_N"/>
    <property type="match status" value="1"/>
</dbReference>
<sequence length="197" mass="21003">MARPASEEKRAAILKAATALVATSGTGASTAKIARKAGVAEGTVFTYFSTKEELLGALLLELEGALAAALLTDPLPGDCAREDMRQFWNRLIDWGAANPQQWRTLKRLKISSQVPDAIRAEGERLFDKAAAMLSRALAQQAGEGASIRYAGLIMNAIAEATFDAIAYDPSQSEALKERGFAVFWGGMAGLADLGREQ</sequence>
<feature type="DNA-binding region" description="H-T-H motif" evidence="2">
    <location>
        <begin position="29"/>
        <end position="48"/>
    </location>
</feature>
<dbReference type="PRINTS" id="PR00455">
    <property type="entry name" value="HTHTETR"/>
</dbReference>
<dbReference type="AlphaFoldDB" id="A0A7W6KNH6"/>
<dbReference type="Gene3D" id="1.10.357.10">
    <property type="entry name" value="Tetracycline Repressor, domain 2"/>
    <property type="match status" value="1"/>
</dbReference>
<evidence type="ECO:0000259" key="3">
    <source>
        <dbReference type="PROSITE" id="PS50977"/>
    </source>
</evidence>